<keyword evidence="3" id="KW-1185">Reference proteome</keyword>
<accession>A0A7I8VBS4</accession>
<feature type="region of interest" description="Disordered" evidence="1">
    <location>
        <begin position="1"/>
        <end position="67"/>
    </location>
</feature>
<dbReference type="Pfam" id="PF13516">
    <property type="entry name" value="LRR_6"/>
    <property type="match status" value="2"/>
</dbReference>
<dbReference type="InterPro" id="IPR001611">
    <property type="entry name" value="Leu-rich_rpt"/>
</dbReference>
<evidence type="ECO:0000313" key="2">
    <source>
        <dbReference type="EMBL" id="CAD5113796.1"/>
    </source>
</evidence>
<sequence length="491" mass="55007">MFSDNSDSHPGSNQGRRKIQSRDKQHKVSGLVTRLHSGFSKKKPSNTQNHQPLSSDSEYDTDLEEETKVHNDLHDHQALAKNIYFRQCSKIGVTPISYFLRHAGDDQISLRDHYFGPRGAKAIAAPLRVNNTLTKLDFSYNGMGDEGVEHLCYQLVDNIYVFDLNLAYNDISHKGFKTVGSMLLTNQIIKNLDVSGNQLGNRSGKILLSLLQKNNTLLKLGLSRCDLGLEATQSLANALVNNTSLQKLDISWNQIVGKAASVLAKCLSENEKIDELNLSWNGFGERKAAEDLGKALAENNCIGTIDLRANRFVDLTLAIFSSFSMTKNEHIKILKLSKNPFTHVGSFALLQNISKNSDSSISSLDLQGITVKKNFIDLLENLEDKGKKINCTYQTYIHSKKLKPGKAVEILCQIIHMKDKTPFSLFGIASDQSVTVIDKKSFEDAIKVNAGIDLTDQEWFTLFDDLTNKDGQIELASLYTKWREKYEKKDK</sequence>
<proteinExistence type="predicted"/>
<protein>
    <submittedName>
        <fullName evidence="2">DgyrCDS2963</fullName>
    </submittedName>
</protein>
<dbReference type="PANTHER" id="PTHR24114:SF2">
    <property type="entry name" value="F-BOX DOMAIN-CONTAINING PROTEIN-RELATED"/>
    <property type="match status" value="1"/>
</dbReference>
<feature type="compositionally biased region" description="Polar residues" evidence="1">
    <location>
        <begin position="45"/>
        <end position="56"/>
    </location>
</feature>
<gene>
    <name evidence="2" type="ORF">DGYR_LOCUS2730</name>
</gene>
<evidence type="ECO:0000256" key="1">
    <source>
        <dbReference type="SAM" id="MobiDB-lite"/>
    </source>
</evidence>
<dbReference type="OrthoDB" id="120976at2759"/>
<organism evidence="2 3">
    <name type="scientific">Dimorphilus gyrociliatus</name>
    <dbReference type="NCBI Taxonomy" id="2664684"/>
    <lineage>
        <taxon>Eukaryota</taxon>
        <taxon>Metazoa</taxon>
        <taxon>Spiralia</taxon>
        <taxon>Lophotrochozoa</taxon>
        <taxon>Annelida</taxon>
        <taxon>Polychaeta</taxon>
        <taxon>Polychaeta incertae sedis</taxon>
        <taxon>Dinophilidae</taxon>
        <taxon>Dimorphilus</taxon>
    </lineage>
</organism>
<dbReference type="EMBL" id="CAJFCJ010000004">
    <property type="protein sequence ID" value="CAD5113796.1"/>
    <property type="molecule type" value="Genomic_DNA"/>
</dbReference>
<dbReference type="InterPro" id="IPR032675">
    <property type="entry name" value="LRR_dom_sf"/>
</dbReference>
<dbReference type="SUPFAM" id="SSF52047">
    <property type="entry name" value="RNI-like"/>
    <property type="match status" value="1"/>
</dbReference>
<dbReference type="AlphaFoldDB" id="A0A7I8VBS4"/>
<feature type="compositionally biased region" description="Basic residues" evidence="1">
    <location>
        <begin position="15"/>
        <end position="27"/>
    </location>
</feature>
<dbReference type="SMART" id="SM00368">
    <property type="entry name" value="LRR_RI"/>
    <property type="match status" value="6"/>
</dbReference>
<feature type="compositionally biased region" description="Polar residues" evidence="1">
    <location>
        <begin position="1"/>
        <end position="14"/>
    </location>
</feature>
<dbReference type="Gene3D" id="3.80.10.10">
    <property type="entry name" value="Ribonuclease Inhibitor"/>
    <property type="match status" value="3"/>
</dbReference>
<evidence type="ECO:0000313" key="3">
    <source>
        <dbReference type="Proteomes" id="UP000549394"/>
    </source>
</evidence>
<comment type="caution">
    <text evidence="2">The sequence shown here is derived from an EMBL/GenBank/DDBJ whole genome shotgun (WGS) entry which is preliminary data.</text>
</comment>
<dbReference type="InterPro" id="IPR052394">
    <property type="entry name" value="LRR-containing"/>
</dbReference>
<reference evidence="2 3" key="1">
    <citation type="submission" date="2020-08" db="EMBL/GenBank/DDBJ databases">
        <authorList>
            <person name="Hejnol A."/>
        </authorList>
    </citation>
    <scope>NUCLEOTIDE SEQUENCE [LARGE SCALE GENOMIC DNA]</scope>
</reference>
<dbReference type="Proteomes" id="UP000549394">
    <property type="component" value="Unassembled WGS sequence"/>
</dbReference>
<name>A0A7I8VBS4_9ANNE</name>
<dbReference type="PANTHER" id="PTHR24114">
    <property type="entry name" value="LEUCINE RICH REPEAT FAMILY PROTEIN"/>
    <property type="match status" value="1"/>
</dbReference>